<evidence type="ECO:0000256" key="14">
    <source>
        <dbReference type="ARBA" id="ARBA00047700"/>
    </source>
</evidence>
<dbReference type="FunFam" id="3.30.1490.20:FF:000010">
    <property type="entry name" value="Phosphoenolpyruvate synthase"/>
    <property type="match status" value="1"/>
</dbReference>
<dbReference type="PANTHER" id="PTHR43030">
    <property type="entry name" value="PHOSPHOENOLPYRUVATE SYNTHASE"/>
    <property type="match status" value="1"/>
</dbReference>
<dbReference type="InterPro" id="IPR000121">
    <property type="entry name" value="PEP_util_C"/>
</dbReference>
<evidence type="ECO:0000259" key="17">
    <source>
        <dbReference type="Pfam" id="PF01326"/>
    </source>
</evidence>
<dbReference type="InterPro" id="IPR023151">
    <property type="entry name" value="PEP_util_CS"/>
</dbReference>
<dbReference type="EC" id="2.7.9.2" evidence="5 15"/>
<keyword evidence="7 15" id="KW-0808">Transferase</keyword>
<dbReference type="Gene3D" id="3.30.470.20">
    <property type="entry name" value="ATP-grasp fold, B domain"/>
    <property type="match status" value="1"/>
</dbReference>
<proteinExistence type="inferred from homology"/>
<dbReference type="NCBIfam" id="TIGR01418">
    <property type="entry name" value="PEP_synth"/>
    <property type="match status" value="1"/>
</dbReference>
<dbReference type="InterPro" id="IPR002192">
    <property type="entry name" value="PPDK_AMP/ATP-bd"/>
</dbReference>
<dbReference type="InterPro" id="IPR008279">
    <property type="entry name" value="PEP-util_enz_mobile_dom"/>
</dbReference>
<feature type="domain" description="PEP-utilising enzyme mobile" evidence="16">
    <location>
        <begin position="385"/>
        <end position="455"/>
    </location>
</feature>
<dbReference type="InterPro" id="IPR013815">
    <property type="entry name" value="ATP_grasp_subdomain_1"/>
</dbReference>
<evidence type="ECO:0000256" key="8">
    <source>
        <dbReference type="ARBA" id="ARBA00022723"/>
    </source>
</evidence>
<reference evidence="19 20" key="1">
    <citation type="submission" date="2020-03" db="EMBL/GenBank/DDBJ databases">
        <title>Genomic Encyclopedia of Type Strains, Phase IV (KMG-IV): sequencing the most valuable type-strain genomes for metagenomic binning, comparative biology and taxonomic classification.</title>
        <authorList>
            <person name="Goeker M."/>
        </authorList>
    </citation>
    <scope>NUCLEOTIDE SEQUENCE [LARGE SCALE GENOMIC DNA]</scope>
    <source>
        <strain evidence="19 20">DSM 21299</strain>
    </source>
</reference>
<dbReference type="Gene3D" id="3.30.1490.20">
    <property type="entry name" value="ATP-grasp fold, A domain"/>
    <property type="match status" value="1"/>
</dbReference>
<accession>A0A846M1B0</accession>
<evidence type="ECO:0000256" key="10">
    <source>
        <dbReference type="ARBA" id="ARBA00022777"/>
    </source>
</evidence>
<dbReference type="Proteomes" id="UP000576821">
    <property type="component" value="Unassembled WGS sequence"/>
</dbReference>
<gene>
    <name evidence="19" type="ORF">FHS54_000362</name>
</gene>
<keyword evidence="20" id="KW-1185">Reference proteome</keyword>
<evidence type="ECO:0000256" key="6">
    <source>
        <dbReference type="ARBA" id="ARBA00021623"/>
    </source>
</evidence>
<dbReference type="FunFam" id="3.30.470.20:FF:000017">
    <property type="entry name" value="Phosphoenolpyruvate synthase"/>
    <property type="match status" value="1"/>
</dbReference>
<dbReference type="PROSITE" id="PS00742">
    <property type="entry name" value="PEP_ENZYMES_2"/>
    <property type="match status" value="1"/>
</dbReference>
<evidence type="ECO:0000256" key="11">
    <source>
        <dbReference type="ARBA" id="ARBA00022840"/>
    </source>
</evidence>
<evidence type="ECO:0000256" key="15">
    <source>
        <dbReference type="PIRNR" id="PIRNR000854"/>
    </source>
</evidence>
<dbReference type="Gene3D" id="3.50.30.10">
    <property type="entry name" value="Phosphohistidine domain"/>
    <property type="match status" value="1"/>
</dbReference>
<dbReference type="InterPro" id="IPR018274">
    <property type="entry name" value="PEP_util_AS"/>
</dbReference>
<dbReference type="GO" id="GO:0005524">
    <property type="term" value="F:ATP binding"/>
    <property type="evidence" value="ECO:0007669"/>
    <property type="project" value="UniProtKB-KW"/>
</dbReference>
<dbReference type="InterPro" id="IPR036637">
    <property type="entry name" value="Phosphohistidine_dom_sf"/>
</dbReference>
<evidence type="ECO:0000256" key="9">
    <source>
        <dbReference type="ARBA" id="ARBA00022741"/>
    </source>
</evidence>
<dbReference type="NCBIfam" id="NF005057">
    <property type="entry name" value="PRK06464.1"/>
    <property type="match status" value="1"/>
</dbReference>
<protein>
    <recommendedName>
        <fullName evidence="6 15">Phosphoenolpyruvate synthase</fullName>
        <shortName evidence="15">PEP synthase</shortName>
        <ecNumber evidence="5 15">2.7.9.2</ecNumber>
    </recommendedName>
    <alternativeName>
        <fullName evidence="13 15">Pyruvate, water dikinase</fullName>
    </alternativeName>
</protein>
<dbReference type="Pfam" id="PF00391">
    <property type="entry name" value="PEP-utilizers"/>
    <property type="match status" value="1"/>
</dbReference>
<dbReference type="SUPFAM" id="SSF51621">
    <property type="entry name" value="Phosphoenolpyruvate/pyruvate domain"/>
    <property type="match status" value="1"/>
</dbReference>
<evidence type="ECO:0000259" key="16">
    <source>
        <dbReference type="Pfam" id="PF00391"/>
    </source>
</evidence>
<dbReference type="EMBL" id="JAASQR010000001">
    <property type="protein sequence ID" value="NIJ15413.1"/>
    <property type="molecule type" value="Genomic_DNA"/>
</dbReference>
<dbReference type="PIRSF" id="PIRSF000854">
    <property type="entry name" value="PEP_synthase"/>
    <property type="match status" value="1"/>
</dbReference>
<evidence type="ECO:0000256" key="3">
    <source>
        <dbReference type="ARBA" id="ARBA00004742"/>
    </source>
</evidence>
<dbReference type="InterPro" id="IPR006319">
    <property type="entry name" value="PEP_synth"/>
</dbReference>
<evidence type="ECO:0000256" key="1">
    <source>
        <dbReference type="ARBA" id="ARBA00001946"/>
    </source>
</evidence>
<evidence type="ECO:0000313" key="20">
    <source>
        <dbReference type="Proteomes" id="UP000576821"/>
    </source>
</evidence>
<dbReference type="SUPFAM" id="SSF52009">
    <property type="entry name" value="Phosphohistidine domain"/>
    <property type="match status" value="1"/>
</dbReference>
<dbReference type="Pfam" id="PF01326">
    <property type="entry name" value="PPDK_N"/>
    <property type="match status" value="1"/>
</dbReference>
<comment type="pathway">
    <text evidence="3 15">Carbohydrate biosynthesis; gluconeogenesis.</text>
</comment>
<dbReference type="GO" id="GO:0008986">
    <property type="term" value="F:pyruvate, water dikinase activity"/>
    <property type="evidence" value="ECO:0007669"/>
    <property type="project" value="UniProtKB-EC"/>
</dbReference>
<keyword evidence="12 15" id="KW-0460">Magnesium</keyword>
<keyword evidence="10 15" id="KW-0418">Kinase</keyword>
<evidence type="ECO:0000256" key="13">
    <source>
        <dbReference type="ARBA" id="ARBA00033470"/>
    </source>
</evidence>
<keyword evidence="11 15" id="KW-0067">ATP-binding</keyword>
<name>A0A846M1B0_9SPHN</name>
<evidence type="ECO:0000256" key="5">
    <source>
        <dbReference type="ARBA" id="ARBA00011996"/>
    </source>
</evidence>
<dbReference type="UniPathway" id="UPA00138"/>
<dbReference type="PROSITE" id="PS00370">
    <property type="entry name" value="PEP_ENZYMES_PHOS_SITE"/>
    <property type="match status" value="1"/>
</dbReference>
<comment type="caution">
    <text evidence="19">The sequence shown here is derived from an EMBL/GenBank/DDBJ whole genome shotgun (WGS) entry which is preliminary data.</text>
</comment>
<evidence type="ECO:0000256" key="4">
    <source>
        <dbReference type="ARBA" id="ARBA00007837"/>
    </source>
</evidence>
<evidence type="ECO:0000256" key="7">
    <source>
        <dbReference type="ARBA" id="ARBA00022679"/>
    </source>
</evidence>
<keyword evidence="9 15" id="KW-0547">Nucleotide-binding</keyword>
<keyword evidence="8 15" id="KW-0479">Metal-binding</keyword>
<keyword evidence="19" id="KW-0670">Pyruvate</keyword>
<comment type="similarity">
    <text evidence="4 15">Belongs to the PEP-utilizing enzyme family.</text>
</comment>
<evidence type="ECO:0000256" key="2">
    <source>
        <dbReference type="ARBA" id="ARBA00002988"/>
    </source>
</evidence>
<comment type="catalytic activity">
    <reaction evidence="14 15">
        <text>pyruvate + ATP + H2O = phosphoenolpyruvate + AMP + phosphate + 2 H(+)</text>
        <dbReference type="Rhea" id="RHEA:11364"/>
        <dbReference type="ChEBI" id="CHEBI:15361"/>
        <dbReference type="ChEBI" id="CHEBI:15377"/>
        <dbReference type="ChEBI" id="CHEBI:15378"/>
        <dbReference type="ChEBI" id="CHEBI:30616"/>
        <dbReference type="ChEBI" id="CHEBI:43474"/>
        <dbReference type="ChEBI" id="CHEBI:58702"/>
        <dbReference type="ChEBI" id="CHEBI:456215"/>
        <dbReference type="EC" id="2.7.9.2"/>
    </reaction>
</comment>
<dbReference type="InterPro" id="IPR015813">
    <property type="entry name" value="Pyrv/PenolPyrv_kinase-like_dom"/>
</dbReference>
<dbReference type="PANTHER" id="PTHR43030:SF1">
    <property type="entry name" value="PHOSPHOENOLPYRUVATE SYNTHASE"/>
    <property type="match status" value="1"/>
</dbReference>
<evidence type="ECO:0000259" key="18">
    <source>
        <dbReference type="Pfam" id="PF02896"/>
    </source>
</evidence>
<dbReference type="Gene3D" id="3.20.20.60">
    <property type="entry name" value="Phosphoenolpyruvate-binding domains"/>
    <property type="match status" value="1"/>
</dbReference>
<comment type="function">
    <text evidence="2 15">Catalyzes the phosphorylation of pyruvate to phosphoenolpyruvate.</text>
</comment>
<dbReference type="InterPro" id="IPR040442">
    <property type="entry name" value="Pyrv_kinase-like_dom_sf"/>
</dbReference>
<evidence type="ECO:0000256" key="12">
    <source>
        <dbReference type="ARBA" id="ARBA00022842"/>
    </source>
</evidence>
<dbReference type="Pfam" id="PF02896">
    <property type="entry name" value="PEP-utilizers_C"/>
    <property type="match status" value="1"/>
</dbReference>
<dbReference type="AlphaFoldDB" id="A0A846M1B0"/>
<dbReference type="GO" id="GO:0006094">
    <property type="term" value="P:gluconeogenesis"/>
    <property type="evidence" value="ECO:0007669"/>
    <property type="project" value="UniProtKB-UniPathway"/>
</dbReference>
<dbReference type="RefSeq" id="WP_243855560.1">
    <property type="nucleotide sequence ID" value="NZ_JAASQR010000001.1"/>
</dbReference>
<feature type="domain" description="Pyruvate phosphate dikinase AMP/ATP-binding" evidence="17">
    <location>
        <begin position="18"/>
        <end position="343"/>
    </location>
</feature>
<dbReference type="GO" id="GO:0046872">
    <property type="term" value="F:metal ion binding"/>
    <property type="evidence" value="ECO:0007669"/>
    <property type="project" value="UniProtKB-KW"/>
</dbReference>
<sequence>MPKPLILWFEEITITDVPAVGGKNASLGEMTAALSQRGVKVPSGFATTADAYRAFIRHNDLAPRIAKQLAAFHSGKCTLQDAGQAIRSLFLEGEMPSYIANDIITAYAELGRRAGIDRPSVAVRSSATAEDLPDASFAGQQETFLNVRGQLALQDACRRCFASLFTDRAISYREAKGFDHLDVALSIGIQQMVRSDLSGSGVMFSIDTETGFPNAIVISAAWGLGETVVQGTVNPDRYLVFKPLLAQPATEPIIDKELGGKAFRMVYGEGGSHRTRIVETTAQERETFVLDNTDILKLARWGVVIEDHYQRPMDMEWAKDGETGELYIVQARPETVQAQSSATSFRHYRLKSKGAAVTTGAAIGTAIAAGKACVIRTVADIAQFRDGSILVTETTDPDWVPVMKRAAGIVTNHGGTTSHAAIVSRELGVPAIVGTGNATEVIAEDQEITISCADGDIGTIYDGILDFSMAEVDIGSLPATKTDMMVNIANPAAAFQWWRLPAKGVGLARMEFIINAHIKVHPMALVYPERTSPEAQRQIRELTRGYAHPSDYFVDVLARGIAKLASPYHPHPAIVRLSDFKTNEYAHLVGGDVFEPEEENPMLGFRGASRYYDERYREGFALECRALRRVRETMGFRNVIVMVPFCRTPAEADRVLGTMAENGLRRGENGLQIYMMCEVPSNVILAEQFATRFDGFSIGSNDLTQLVLGVDRDSGILASLFDERDEAVTRMIAEAIRKAHAAGIKIGICGQAPSNYPDFAAFLVTENIDSISLNPDSFVRTVDAVSHAELPGDPLTALPDKDVILGYADDDNSDRRTLRGIREEMPHR</sequence>
<evidence type="ECO:0000313" key="19">
    <source>
        <dbReference type="EMBL" id="NIJ15413.1"/>
    </source>
</evidence>
<feature type="domain" description="PEP-utilising enzyme C-terminal" evidence="18">
    <location>
        <begin position="479"/>
        <end position="788"/>
    </location>
</feature>
<organism evidence="19 20">
    <name type="scientific">Sphingobium vermicomposti</name>
    <dbReference type="NCBI Taxonomy" id="529005"/>
    <lineage>
        <taxon>Bacteria</taxon>
        <taxon>Pseudomonadati</taxon>
        <taxon>Pseudomonadota</taxon>
        <taxon>Alphaproteobacteria</taxon>
        <taxon>Sphingomonadales</taxon>
        <taxon>Sphingomonadaceae</taxon>
        <taxon>Sphingobium</taxon>
    </lineage>
</organism>
<comment type="cofactor">
    <cofactor evidence="1 15">
        <name>Mg(2+)</name>
        <dbReference type="ChEBI" id="CHEBI:18420"/>
    </cofactor>
</comment>
<dbReference type="SUPFAM" id="SSF56059">
    <property type="entry name" value="Glutathione synthetase ATP-binding domain-like"/>
    <property type="match status" value="1"/>
</dbReference>